<name>A0AAE8SU96_9PEZI</name>
<feature type="signal peptide" evidence="2">
    <location>
        <begin position="1"/>
        <end position="18"/>
    </location>
</feature>
<dbReference type="Proteomes" id="UP001187682">
    <property type="component" value="Unassembled WGS sequence"/>
</dbReference>
<sequence length="335" mass="36079">MRWTTSIAAALLAAGASASGVVAIERGVVPLSSADVLERRYLDVSSGHHLVRRQRPQFESTVTLNQDGTIDMEAWDTETETACQDALKRLQIASNPSGVCICYNLPSLDTASGVFEADLRVYRFNEPSGAFQGISAENIRVGLMYNGASVSPITAEDMQARNVAGTTRKRQNAAGATDDQASATPDLPLLQQYLLVGQIAEDRMGDQMTMAELEALVMPVLTLTADNTAGQAVSTNVSSNEAVFVTGVFSREVVMSDFARASAAVDLRVEQLANRTVAFVLPGVQLMVYPIGLIITGSWLVIGVTAYGIGTYDRIRYAASYRRRTARAMDKGRQI</sequence>
<evidence type="ECO:0000313" key="3">
    <source>
        <dbReference type="EMBL" id="SPO01455.1"/>
    </source>
</evidence>
<keyword evidence="1" id="KW-1133">Transmembrane helix</keyword>
<reference evidence="3" key="1">
    <citation type="submission" date="2018-03" db="EMBL/GenBank/DDBJ databases">
        <authorList>
            <person name="Guldener U."/>
        </authorList>
    </citation>
    <scope>NUCLEOTIDE SEQUENCE</scope>
</reference>
<gene>
    <name evidence="3" type="ORF">DNG_04128</name>
</gene>
<accession>A0AAE8SU96</accession>
<comment type="caution">
    <text evidence="3">The sequence shown here is derived from an EMBL/GenBank/DDBJ whole genome shotgun (WGS) entry which is preliminary data.</text>
</comment>
<dbReference type="EMBL" id="ONZQ02000005">
    <property type="protein sequence ID" value="SPO01455.1"/>
    <property type="molecule type" value="Genomic_DNA"/>
</dbReference>
<keyword evidence="1" id="KW-0472">Membrane</keyword>
<protein>
    <submittedName>
        <fullName evidence="3">Uncharacterized protein</fullName>
    </submittedName>
</protein>
<feature type="transmembrane region" description="Helical" evidence="1">
    <location>
        <begin position="286"/>
        <end position="309"/>
    </location>
</feature>
<evidence type="ECO:0000256" key="2">
    <source>
        <dbReference type="SAM" id="SignalP"/>
    </source>
</evidence>
<dbReference type="AlphaFoldDB" id="A0AAE8SU96"/>
<keyword evidence="2" id="KW-0732">Signal</keyword>
<evidence type="ECO:0000313" key="4">
    <source>
        <dbReference type="Proteomes" id="UP001187682"/>
    </source>
</evidence>
<organism evidence="3 4">
    <name type="scientific">Cephalotrichum gorgonifer</name>
    <dbReference type="NCBI Taxonomy" id="2041049"/>
    <lineage>
        <taxon>Eukaryota</taxon>
        <taxon>Fungi</taxon>
        <taxon>Dikarya</taxon>
        <taxon>Ascomycota</taxon>
        <taxon>Pezizomycotina</taxon>
        <taxon>Sordariomycetes</taxon>
        <taxon>Hypocreomycetidae</taxon>
        <taxon>Microascales</taxon>
        <taxon>Microascaceae</taxon>
        <taxon>Cephalotrichum</taxon>
    </lineage>
</organism>
<feature type="chain" id="PRO_5042274877" evidence="2">
    <location>
        <begin position="19"/>
        <end position="335"/>
    </location>
</feature>
<proteinExistence type="predicted"/>
<keyword evidence="4" id="KW-1185">Reference proteome</keyword>
<evidence type="ECO:0000256" key="1">
    <source>
        <dbReference type="SAM" id="Phobius"/>
    </source>
</evidence>
<keyword evidence="1" id="KW-0812">Transmembrane</keyword>